<dbReference type="SMART" id="SM00534">
    <property type="entry name" value="MUTSac"/>
    <property type="match status" value="1"/>
</dbReference>
<evidence type="ECO:0000256" key="4">
    <source>
        <dbReference type="ARBA" id="ARBA00022840"/>
    </source>
</evidence>
<dbReference type="PANTHER" id="PTHR48466:SF2">
    <property type="entry name" value="OS10G0509000 PROTEIN"/>
    <property type="match status" value="1"/>
</dbReference>
<dbReference type="Pfam" id="PF01713">
    <property type="entry name" value="Smr"/>
    <property type="match status" value="1"/>
</dbReference>
<reference evidence="11 12" key="1">
    <citation type="submission" date="2015-03" db="EMBL/GenBank/DDBJ databases">
        <title>Genome assembly of Sandaracinus amylolyticus DSM 53668.</title>
        <authorList>
            <person name="Sharma G."/>
            <person name="Subramanian S."/>
        </authorList>
    </citation>
    <scope>NUCLEOTIDE SEQUENCE [LARGE SCALE GENOMIC DNA]</scope>
    <source>
        <strain evidence="11 12">DSM 53668</strain>
    </source>
</reference>
<dbReference type="EMBL" id="CP011125">
    <property type="protein sequence ID" value="AKF07986.1"/>
    <property type="molecule type" value="Genomic_DNA"/>
</dbReference>
<feature type="domain" description="Smr" evidence="10">
    <location>
        <begin position="753"/>
        <end position="829"/>
    </location>
</feature>
<keyword evidence="1 7" id="KW-0699">rRNA-binding</keyword>
<dbReference type="EC" id="3.6.4.-" evidence="7"/>
<keyword evidence="5 7" id="KW-0694">RNA-binding</keyword>
<dbReference type="SMART" id="SM00463">
    <property type="entry name" value="SMR"/>
    <property type="match status" value="1"/>
</dbReference>
<dbReference type="GO" id="GO:0030983">
    <property type="term" value="F:mismatched DNA binding"/>
    <property type="evidence" value="ECO:0007669"/>
    <property type="project" value="InterPro"/>
</dbReference>
<dbReference type="InterPro" id="IPR036187">
    <property type="entry name" value="DNA_mismatch_repair_MutS_sf"/>
</dbReference>
<feature type="compositionally biased region" description="Basic and acidic residues" evidence="9">
    <location>
        <begin position="720"/>
        <end position="730"/>
    </location>
</feature>
<feature type="region of interest" description="Disordered" evidence="9">
    <location>
        <begin position="707"/>
        <end position="743"/>
    </location>
</feature>
<dbReference type="GO" id="GO:0006298">
    <property type="term" value="P:mismatch repair"/>
    <property type="evidence" value="ECO:0007669"/>
    <property type="project" value="InterPro"/>
</dbReference>
<dbReference type="InterPro" id="IPR045076">
    <property type="entry name" value="MutS"/>
</dbReference>
<evidence type="ECO:0000256" key="6">
    <source>
        <dbReference type="ARBA" id="ARBA00023125"/>
    </source>
</evidence>
<evidence type="ECO:0000256" key="2">
    <source>
        <dbReference type="ARBA" id="ARBA00022741"/>
    </source>
</evidence>
<evidence type="ECO:0000256" key="7">
    <source>
        <dbReference type="HAMAP-Rule" id="MF_00092"/>
    </source>
</evidence>
<dbReference type="Gene3D" id="3.40.50.300">
    <property type="entry name" value="P-loop containing nucleotide triphosphate hydrolases"/>
    <property type="match status" value="1"/>
</dbReference>
<keyword evidence="7" id="KW-0540">Nuclease</keyword>
<sequence>MTMETIETHSTRSSAEAGDLGLAKTLRDLQWSRVVEAVAARCAGPLGARLTSLALAPDLATARVSMEETREALALRNDGEPLPLSGIRDVRSSLDRVARAGSLEGIALRDLRVTLGAARTLRLFLARRRDRAPALVAACPIDPTLDSLEEEIGAAIEADGTVSDHASPELRRLRQEVANLRAKIIARLEQMLIEHGDVVQDRFHTIRDGRYVLPMRTDAHDKIPGIVHGTSGSGATVFIEPRSLIEQQNRLTLALGEMEAEEARILAQLSELVRERLPELRAAVDALDRADLRSASARLAEDLKARVPDLVPEARIDVKDARHPLLILEGIDVVPNDLALAAGNALVLSGPNAGGKTVALKLMGVFALMVRAGLPVPAQEGAVVGFFDPVLSDVGDEQSIEKNLSTFSAHVRRLATILDEAGPHALVLLDEVATGTDPGEGAALACAVVDSLCRRGAALAVTTHYEPLKAMALSDARLRNASVGFDVARMAPTFHVRMDVPGASSALAVAQRFGLDRVVIERAKEMLPEQARTFDALVRRLEQQHDEVSREREALALERRALESERTRVQDELRKLKEREERKLTDEGQRLLKMIRETRDEVRSARTAMRKKEGDQALVEEARKAVERAALRTREGDLAGAIAPEAAPEERGAPATAGALGPGVRVWVPRLRAELEIVEGPTRGRVRVASGAVKLWANVDEVRVLGADGGGEGAASKAAEPAKTEKRRETPTPAHAPPPAAEPIAVRTDSNTLDLRGLRVDEALGLAESFLDRLYGSGEKIGFLVHGVGTGALRDAVRDYLRGATRYVKRWRPGESDEGGDRVTVVQIA</sequence>
<dbReference type="PANTHER" id="PTHR48466">
    <property type="entry name" value="OS10G0509000 PROTEIN-RELATED"/>
    <property type="match status" value="1"/>
</dbReference>
<evidence type="ECO:0000256" key="1">
    <source>
        <dbReference type="ARBA" id="ARBA00022730"/>
    </source>
</evidence>
<evidence type="ECO:0000256" key="8">
    <source>
        <dbReference type="SAM" id="Coils"/>
    </source>
</evidence>
<keyword evidence="8" id="KW-0175">Coiled coil</keyword>
<dbReference type="GO" id="GO:0004519">
    <property type="term" value="F:endonuclease activity"/>
    <property type="evidence" value="ECO:0007669"/>
    <property type="project" value="UniProtKB-UniRule"/>
</dbReference>
<feature type="binding site" evidence="7">
    <location>
        <begin position="350"/>
        <end position="357"/>
    </location>
    <ligand>
        <name>ATP</name>
        <dbReference type="ChEBI" id="CHEBI:30616"/>
    </ligand>
</feature>
<dbReference type="KEGG" id="samy:DB32_005135"/>
<comment type="subunit">
    <text evidence="7">Homodimer. Binds to stalled ribosomes, contacting rRNA.</text>
</comment>
<organism evidence="11 12">
    <name type="scientific">Sandaracinus amylolyticus</name>
    <dbReference type="NCBI Taxonomy" id="927083"/>
    <lineage>
        <taxon>Bacteria</taxon>
        <taxon>Pseudomonadati</taxon>
        <taxon>Myxococcota</taxon>
        <taxon>Polyangia</taxon>
        <taxon>Polyangiales</taxon>
        <taxon>Sandaracinaceae</taxon>
        <taxon>Sandaracinus</taxon>
    </lineage>
</organism>
<dbReference type="GO" id="GO:0043023">
    <property type="term" value="F:ribosomal large subunit binding"/>
    <property type="evidence" value="ECO:0007669"/>
    <property type="project" value="UniProtKB-UniRule"/>
</dbReference>
<dbReference type="AlphaFoldDB" id="A0A0F6W5K9"/>
<dbReference type="InterPro" id="IPR007696">
    <property type="entry name" value="DNA_mismatch_repair_MutS_core"/>
</dbReference>
<keyword evidence="6 7" id="KW-0238">DNA-binding</keyword>
<dbReference type="Proteomes" id="UP000034883">
    <property type="component" value="Chromosome"/>
</dbReference>
<dbReference type="GO" id="GO:0005524">
    <property type="term" value="F:ATP binding"/>
    <property type="evidence" value="ECO:0007669"/>
    <property type="project" value="UniProtKB-UniRule"/>
</dbReference>
<dbReference type="SUPFAM" id="SSF52540">
    <property type="entry name" value="P-loop containing nucleoside triphosphate hydrolases"/>
    <property type="match status" value="1"/>
</dbReference>
<dbReference type="GO" id="GO:0140664">
    <property type="term" value="F:ATP-dependent DNA damage sensor activity"/>
    <property type="evidence" value="ECO:0007669"/>
    <property type="project" value="InterPro"/>
</dbReference>
<evidence type="ECO:0000313" key="11">
    <source>
        <dbReference type="EMBL" id="AKF07986.1"/>
    </source>
</evidence>
<dbReference type="PIRSF" id="PIRSF005814">
    <property type="entry name" value="MutS_YshD"/>
    <property type="match status" value="1"/>
</dbReference>
<evidence type="ECO:0000256" key="9">
    <source>
        <dbReference type="SAM" id="MobiDB-lite"/>
    </source>
</evidence>
<dbReference type="HAMAP" id="MF_00092">
    <property type="entry name" value="MutS2"/>
    <property type="match status" value="1"/>
</dbReference>
<keyword evidence="4 7" id="KW-0067">ATP-binding</keyword>
<comment type="similarity">
    <text evidence="7">Belongs to the DNA mismatch repair MutS family. MutS2 subfamily.</text>
</comment>
<proteinExistence type="inferred from homology"/>
<name>A0A0F6W5K9_9BACT</name>
<feature type="coiled-coil region" evidence="8">
    <location>
        <begin position="531"/>
        <end position="615"/>
    </location>
</feature>
<dbReference type="InterPro" id="IPR027417">
    <property type="entry name" value="P-loop_NTPase"/>
</dbReference>
<dbReference type="Gene3D" id="3.30.1370.110">
    <property type="match status" value="1"/>
</dbReference>
<dbReference type="GO" id="GO:0072344">
    <property type="term" value="P:rescue of stalled ribosome"/>
    <property type="evidence" value="ECO:0007669"/>
    <property type="project" value="UniProtKB-UniRule"/>
</dbReference>
<accession>A0A0F6W5K9</accession>
<protein>
    <recommendedName>
        <fullName evidence="7">Endonuclease MutS2</fullName>
        <ecNumber evidence="7">3.1.-.-</ecNumber>
    </recommendedName>
    <alternativeName>
        <fullName evidence="7">Ribosome-associated protein quality control-upstream factor</fullName>
        <shortName evidence="7">RQC-upstream factor</shortName>
        <shortName evidence="7">RqcU</shortName>
        <ecNumber evidence="7">3.6.4.-</ecNumber>
    </alternativeName>
</protein>
<keyword evidence="2 7" id="KW-0547">Nucleotide-binding</keyword>
<dbReference type="FunFam" id="3.40.50.300:FF:000830">
    <property type="entry name" value="Endonuclease MutS2"/>
    <property type="match status" value="1"/>
</dbReference>
<dbReference type="InterPro" id="IPR002625">
    <property type="entry name" value="Smr_dom"/>
</dbReference>
<evidence type="ECO:0000256" key="3">
    <source>
        <dbReference type="ARBA" id="ARBA00022801"/>
    </source>
</evidence>
<dbReference type="NCBIfam" id="TIGR01069">
    <property type="entry name" value="mutS2"/>
    <property type="match status" value="1"/>
</dbReference>
<keyword evidence="7" id="KW-0255">Endonuclease</keyword>
<dbReference type="SUPFAM" id="SSF48334">
    <property type="entry name" value="DNA repair protein MutS, domain III"/>
    <property type="match status" value="1"/>
</dbReference>
<dbReference type="InterPro" id="IPR005747">
    <property type="entry name" value="MutS2"/>
</dbReference>
<comment type="function">
    <text evidence="7">Endonuclease that is involved in the suppression of homologous recombination and thus may have a key role in the control of bacterial genetic diversity.</text>
</comment>
<dbReference type="InterPro" id="IPR036063">
    <property type="entry name" value="Smr_dom_sf"/>
</dbReference>
<comment type="function">
    <text evidence="7">Acts as a ribosome collision sensor, splitting the ribosome into its 2 subunits. Detects stalled/collided 70S ribosomes which it binds and splits by an ATP-hydrolysis driven conformational change. Acts upstream of the ribosome quality control system (RQC), a ribosome-associated complex that mediates the extraction of incompletely synthesized nascent chains from stalled ribosomes and their subsequent degradation. Probably generates substrates for RQC.</text>
</comment>
<dbReference type="GO" id="GO:0019843">
    <property type="term" value="F:rRNA binding"/>
    <property type="evidence" value="ECO:0007669"/>
    <property type="project" value="UniProtKB-UniRule"/>
</dbReference>
<gene>
    <name evidence="7" type="primary">mutS2</name>
    <name evidence="7" type="synonym">rqcU</name>
    <name evidence="11" type="ORF">DB32_005135</name>
</gene>
<dbReference type="GO" id="GO:0016887">
    <property type="term" value="F:ATP hydrolysis activity"/>
    <property type="evidence" value="ECO:0007669"/>
    <property type="project" value="InterPro"/>
</dbReference>
<keyword evidence="12" id="KW-1185">Reference proteome</keyword>
<dbReference type="STRING" id="927083.DB32_005135"/>
<dbReference type="PROSITE" id="PS50828">
    <property type="entry name" value="SMR"/>
    <property type="match status" value="1"/>
</dbReference>
<dbReference type="GO" id="GO:0045910">
    <property type="term" value="P:negative regulation of DNA recombination"/>
    <property type="evidence" value="ECO:0007669"/>
    <property type="project" value="InterPro"/>
</dbReference>
<keyword evidence="3 7" id="KW-0378">Hydrolase</keyword>
<dbReference type="InterPro" id="IPR000432">
    <property type="entry name" value="DNA_mismatch_repair_MutS_C"/>
</dbReference>
<evidence type="ECO:0000313" key="12">
    <source>
        <dbReference type="Proteomes" id="UP000034883"/>
    </source>
</evidence>
<dbReference type="SMART" id="SM00533">
    <property type="entry name" value="MUTSd"/>
    <property type="match status" value="1"/>
</dbReference>
<dbReference type="Pfam" id="PF00488">
    <property type="entry name" value="MutS_V"/>
    <property type="match status" value="1"/>
</dbReference>
<dbReference type="SUPFAM" id="SSF160443">
    <property type="entry name" value="SMR domain-like"/>
    <property type="match status" value="1"/>
</dbReference>
<dbReference type="EC" id="3.1.-.-" evidence="7"/>
<evidence type="ECO:0000259" key="10">
    <source>
        <dbReference type="PROSITE" id="PS50828"/>
    </source>
</evidence>
<evidence type="ECO:0000256" key="5">
    <source>
        <dbReference type="ARBA" id="ARBA00022884"/>
    </source>
</evidence>